<dbReference type="SMART" id="SM00220">
    <property type="entry name" value="S_TKc"/>
    <property type="match status" value="1"/>
</dbReference>
<dbReference type="SUPFAM" id="SSF56112">
    <property type="entry name" value="Protein kinase-like (PK-like)"/>
    <property type="match status" value="1"/>
</dbReference>
<gene>
    <name evidence="13" type="ORF">OSTLU_86646</name>
</gene>
<dbReference type="PROSITE" id="PS50011">
    <property type="entry name" value="PROTEIN_KINASE_DOM"/>
    <property type="match status" value="1"/>
</dbReference>
<dbReference type="EMBL" id="CP000583">
    <property type="protein sequence ID" value="ABO95167.1"/>
    <property type="molecule type" value="Genomic_DNA"/>
</dbReference>
<dbReference type="Proteomes" id="UP000001568">
    <property type="component" value="Chromosome 3"/>
</dbReference>
<evidence type="ECO:0000256" key="1">
    <source>
        <dbReference type="ARBA" id="ARBA00012513"/>
    </source>
</evidence>
<feature type="binding site" evidence="9">
    <location>
        <position position="50"/>
    </location>
    <ligand>
        <name>ATP</name>
        <dbReference type="ChEBI" id="CHEBI:30616"/>
    </ligand>
</feature>
<dbReference type="HOGENOM" id="CLU_000288_63_0_1"/>
<dbReference type="EC" id="2.7.11.1" evidence="1"/>
<dbReference type="PANTHER" id="PTHR24343:SF558">
    <property type="entry name" value="PROTEIN KINASE DOMAIN-CONTAINING PROTEIN"/>
    <property type="match status" value="1"/>
</dbReference>
<proteinExistence type="inferred from homology"/>
<dbReference type="Pfam" id="PF00069">
    <property type="entry name" value="Pkinase"/>
    <property type="match status" value="1"/>
</dbReference>
<sequence length="348" mass="38724">MAHRALARELSDLYAPPDGPSSRARVLGCGNFGTAKLMRSKRTNELVAIKYIERGARIDENVKRELVNHRLLTHGNVVRFIEVVLTKTHLAIAMEYASGGELFDRILKKGKFCEAEARYFFQQLISGVAHCHAKGVAHRDLKLENTLLDGDAVPRLKICDFGYSKNAFIDSDPKSTVGTPAYIAPEVLERKPYDGKTADVWSCGVTLFVMLCGKYPFEDRRKPRDFRSTILKIRSCDYAIPPGVELSAGCLDLIQRIFVVDAAKRIDIAGIKAHPWFLIDLPIELVDDAIAANPTNASPTSTMSIEEILAIVEEAKTPYEGAERDHHDAQMDGDHDMVTSGEFDDDDF</sequence>
<accession>A4RU00</accession>
<dbReference type="GeneID" id="5000775"/>
<feature type="domain" description="Protein kinase" evidence="12">
    <location>
        <begin position="21"/>
        <end position="277"/>
    </location>
</feature>
<keyword evidence="3" id="KW-0808">Transferase</keyword>
<reference evidence="13 14" key="1">
    <citation type="journal article" date="2007" name="Proc. Natl. Acad. Sci. U.S.A.">
        <title>The tiny eukaryote Ostreococcus provides genomic insights into the paradox of plankton speciation.</title>
        <authorList>
            <person name="Palenik B."/>
            <person name="Grimwood J."/>
            <person name="Aerts A."/>
            <person name="Rouze P."/>
            <person name="Salamov A."/>
            <person name="Putnam N."/>
            <person name="Dupont C."/>
            <person name="Jorgensen R."/>
            <person name="Derelle E."/>
            <person name="Rombauts S."/>
            <person name="Zhou K."/>
            <person name="Otillar R."/>
            <person name="Merchant S.S."/>
            <person name="Podell S."/>
            <person name="Gaasterland T."/>
            <person name="Napoli C."/>
            <person name="Gendler K."/>
            <person name="Manuell A."/>
            <person name="Tai V."/>
            <person name="Vallon O."/>
            <person name="Piganeau G."/>
            <person name="Jancek S."/>
            <person name="Heijde M."/>
            <person name="Jabbari K."/>
            <person name="Bowler C."/>
            <person name="Lohr M."/>
            <person name="Robbens S."/>
            <person name="Werner G."/>
            <person name="Dubchak I."/>
            <person name="Pazour G.J."/>
            <person name="Ren Q."/>
            <person name="Paulsen I."/>
            <person name="Delwiche C."/>
            <person name="Schmutz J."/>
            <person name="Rokhsar D."/>
            <person name="Van de Peer Y."/>
            <person name="Moreau H."/>
            <person name="Grigoriev I.V."/>
        </authorList>
    </citation>
    <scope>NUCLEOTIDE SEQUENCE [LARGE SCALE GENOMIC DNA]</scope>
    <source>
        <strain evidence="13 14">CCE9901</strain>
    </source>
</reference>
<dbReference type="InterPro" id="IPR008271">
    <property type="entry name" value="Ser/Thr_kinase_AS"/>
</dbReference>
<evidence type="ECO:0000256" key="10">
    <source>
        <dbReference type="RuleBase" id="RU000304"/>
    </source>
</evidence>
<keyword evidence="4 9" id="KW-0547">Nucleotide-binding</keyword>
<dbReference type="Gene3D" id="3.30.200.20">
    <property type="entry name" value="Phosphorylase Kinase, domain 1"/>
    <property type="match status" value="1"/>
</dbReference>
<dbReference type="FunFam" id="1.10.510.10:FF:000132">
    <property type="entry name" value="Serine/threonine-protein kinase SRK2A"/>
    <property type="match status" value="1"/>
</dbReference>
<dbReference type="OMA" id="DVLLCQH"/>
<comment type="catalytic activity">
    <reaction evidence="8">
        <text>L-seryl-[protein] + ATP = O-phospho-L-seryl-[protein] + ADP + H(+)</text>
        <dbReference type="Rhea" id="RHEA:17989"/>
        <dbReference type="Rhea" id="RHEA-COMP:9863"/>
        <dbReference type="Rhea" id="RHEA-COMP:11604"/>
        <dbReference type="ChEBI" id="CHEBI:15378"/>
        <dbReference type="ChEBI" id="CHEBI:29999"/>
        <dbReference type="ChEBI" id="CHEBI:30616"/>
        <dbReference type="ChEBI" id="CHEBI:83421"/>
        <dbReference type="ChEBI" id="CHEBI:456216"/>
        <dbReference type="EC" id="2.7.11.1"/>
    </reaction>
</comment>
<feature type="compositionally biased region" description="Basic and acidic residues" evidence="11">
    <location>
        <begin position="321"/>
        <end position="337"/>
    </location>
</feature>
<dbReference type="PROSITE" id="PS00107">
    <property type="entry name" value="PROTEIN_KINASE_ATP"/>
    <property type="match status" value="1"/>
</dbReference>
<keyword evidence="14" id="KW-1185">Reference proteome</keyword>
<comment type="catalytic activity">
    <reaction evidence="7">
        <text>L-threonyl-[protein] + ATP = O-phospho-L-threonyl-[protein] + ADP + H(+)</text>
        <dbReference type="Rhea" id="RHEA:46608"/>
        <dbReference type="Rhea" id="RHEA-COMP:11060"/>
        <dbReference type="Rhea" id="RHEA-COMP:11605"/>
        <dbReference type="ChEBI" id="CHEBI:15378"/>
        <dbReference type="ChEBI" id="CHEBI:30013"/>
        <dbReference type="ChEBI" id="CHEBI:30616"/>
        <dbReference type="ChEBI" id="CHEBI:61977"/>
        <dbReference type="ChEBI" id="CHEBI:456216"/>
        <dbReference type="EC" id="2.7.11.1"/>
    </reaction>
</comment>
<evidence type="ECO:0000256" key="3">
    <source>
        <dbReference type="ARBA" id="ARBA00022679"/>
    </source>
</evidence>
<dbReference type="OrthoDB" id="193931at2759"/>
<dbReference type="GO" id="GO:0004674">
    <property type="term" value="F:protein serine/threonine kinase activity"/>
    <property type="evidence" value="ECO:0007669"/>
    <property type="project" value="UniProtKB-KW"/>
</dbReference>
<dbReference type="Gene3D" id="1.10.510.10">
    <property type="entry name" value="Transferase(Phosphotransferase) domain 1"/>
    <property type="match status" value="1"/>
</dbReference>
<dbReference type="STRING" id="436017.A4RU00"/>
<keyword evidence="5" id="KW-0418">Kinase</keyword>
<evidence type="ECO:0000256" key="5">
    <source>
        <dbReference type="ARBA" id="ARBA00022777"/>
    </source>
</evidence>
<dbReference type="PANTHER" id="PTHR24343">
    <property type="entry name" value="SERINE/THREONINE KINASE"/>
    <property type="match status" value="1"/>
</dbReference>
<evidence type="ECO:0000259" key="12">
    <source>
        <dbReference type="PROSITE" id="PS50011"/>
    </source>
</evidence>
<name>A4RU00_OSTLU</name>
<evidence type="ECO:0000256" key="2">
    <source>
        <dbReference type="ARBA" id="ARBA00022527"/>
    </source>
</evidence>
<dbReference type="Gramene" id="ABO95167">
    <property type="protein sequence ID" value="ABO95167"/>
    <property type="gene ID" value="OSTLU_86646"/>
</dbReference>
<dbReference type="GO" id="GO:0005524">
    <property type="term" value="F:ATP binding"/>
    <property type="evidence" value="ECO:0007669"/>
    <property type="project" value="UniProtKB-UniRule"/>
</dbReference>
<dbReference type="KEGG" id="olu:OSTLU_86646"/>
<comment type="similarity">
    <text evidence="10">Belongs to the protein kinase superfamily.</text>
</comment>
<evidence type="ECO:0000256" key="6">
    <source>
        <dbReference type="ARBA" id="ARBA00022840"/>
    </source>
</evidence>
<keyword evidence="6 9" id="KW-0067">ATP-binding</keyword>
<dbReference type="InterPro" id="IPR011009">
    <property type="entry name" value="Kinase-like_dom_sf"/>
</dbReference>
<dbReference type="eggNOG" id="KOG0583">
    <property type="taxonomic scope" value="Eukaryota"/>
</dbReference>
<dbReference type="RefSeq" id="XP_001416874.1">
    <property type="nucleotide sequence ID" value="XM_001416837.1"/>
</dbReference>
<evidence type="ECO:0000256" key="7">
    <source>
        <dbReference type="ARBA" id="ARBA00047899"/>
    </source>
</evidence>
<organism evidence="13 14">
    <name type="scientific">Ostreococcus lucimarinus (strain CCE9901)</name>
    <dbReference type="NCBI Taxonomy" id="436017"/>
    <lineage>
        <taxon>Eukaryota</taxon>
        <taxon>Viridiplantae</taxon>
        <taxon>Chlorophyta</taxon>
        <taxon>Mamiellophyceae</taxon>
        <taxon>Mamiellales</taxon>
        <taxon>Bathycoccaceae</taxon>
        <taxon>Ostreococcus</taxon>
    </lineage>
</organism>
<protein>
    <recommendedName>
        <fullName evidence="1">non-specific serine/threonine protein kinase</fullName>
        <ecNumber evidence="1">2.7.11.1</ecNumber>
    </recommendedName>
</protein>
<keyword evidence="2 10" id="KW-0723">Serine/threonine-protein kinase</keyword>
<dbReference type="PROSITE" id="PS00108">
    <property type="entry name" value="PROTEIN_KINASE_ST"/>
    <property type="match status" value="1"/>
</dbReference>
<dbReference type="AlphaFoldDB" id="A4RU00"/>
<feature type="region of interest" description="Disordered" evidence="11">
    <location>
        <begin position="321"/>
        <end position="348"/>
    </location>
</feature>
<evidence type="ECO:0000256" key="11">
    <source>
        <dbReference type="SAM" id="MobiDB-lite"/>
    </source>
</evidence>
<evidence type="ECO:0000313" key="13">
    <source>
        <dbReference type="EMBL" id="ABO95167.1"/>
    </source>
</evidence>
<evidence type="ECO:0000256" key="4">
    <source>
        <dbReference type="ARBA" id="ARBA00022741"/>
    </source>
</evidence>
<evidence type="ECO:0000313" key="14">
    <source>
        <dbReference type="Proteomes" id="UP000001568"/>
    </source>
</evidence>
<evidence type="ECO:0000256" key="9">
    <source>
        <dbReference type="PROSITE-ProRule" id="PRU10141"/>
    </source>
</evidence>
<dbReference type="InterPro" id="IPR017441">
    <property type="entry name" value="Protein_kinase_ATP_BS"/>
</dbReference>
<dbReference type="InterPro" id="IPR000719">
    <property type="entry name" value="Prot_kinase_dom"/>
</dbReference>
<evidence type="ECO:0000256" key="8">
    <source>
        <dbReference type="ARBA" id="ARBA00048679"/>
    </source>
</evidence>